<dbReference type="InterPro" id="IPR027359">
    <property type="entry name" value="Volt_channel_dom_sf"/>
</dbReference>
<proteinExistence type="predicted"/>
<dbReference type="Gene3D" id="1.10.238.10">
    <property type="entry name" value="EF-hand"/>
    <property type="match status" value="1"/>
</dbReference>
<feature type="transmembrane region" description="Helical" evidence="6">
    <location>
        <begin position="168"/>
        <end position="187"/>
    </location>
</feature>
<dbReference type="InterPro" id="IPR002048">
    <property type="entry name" value="EF_hand_dom"/>
</dbReference>
<keyword evidence="4 6" id="KW-1133">Transmembrane helix</keyword>
<dbReference type="Proteomes" id="UP001178507">
    <property type="component" value="Unassembled WGS sequence"/>
</dbReference>
<evidence type="ECO:0000256" key="5">
    <source>
        <dbReference type="ARBA" id="ARBA00023136"/>
    </source>
</evidence>
<keyword evidence="5 6" id="KW-0472">Membrane</keyword>
<dbReference type="PROSITE" id="PS50222">
    <property type="entry name" value="EF_HAND_2"/>
    <property type="match status" value="1"/>
</dbReference>
<evidence type="ECO:0000259" key="7">
    <source>
        <dbReference type="PROSITE" id="PS50222"/>
    </source>
</evidence>
<dbReference type="InterPro" id="IPR043203">
    <property type="entry name" value="VGCC_Ca_Na"/>
</dbReference>
<dbReference type="PANTHER" id="PTHR10037:SF62">
    <property type="entry name" value="SODIUM CHANNEL PROTEIN 60E"/>
    <property type="match status" value="1"/>
</dbReference>
<feature type="transmembrane region" description="Helical" evidence="6">
    <location>
        <begin position="307"/>
        <end position="330"/>
    </location>
</feature>
<dbReference type="InterPro" id="IPR018247">
    <property type="entry name" value="EF_Hand_1_Ca_BS"/>
</dbReference>
<protein>
    <recommendedName>
        <fullName evidence="7">EF-hand domain-containing protein</fullName>
    </recommendedName>
</protein>
<accession>A0AA36NFL3</accession>
<dbReference type="InterPro" id="IPR011992">
    <property type="entry name" value="EF-hand-dom_pair"/>
</dbReference>
<evidence type="ECO:0000256" key="6">
    <source>
        <dbReference type="SAM" id="Phobius"/>
    </source>
</evidence>
<dbReference type="GO" id="GO:0005509">
    <property type="term" value="F:calcium ion binding"/>
    <property type="evidence" value="ECO:0007669"/>
    <property type="project" value="InterPro"/>
</dbReference>
<evidence type="ECO:0000256" key="4">
    <source>
        <dbReference type="ARBA" id="ARBA00022989"/>
    </source>
</evidence>
<evidence type="ECO:0000256" key="1">
    <source>
        <dbReference type="ARBA" id="ARBA00004141"/>
    </source>
</evidence>
<sequence length="548" mass="61760">MASIAAMKDGDVESLVQSLVQNQEEVIRKSHADLMSRLEGWLQSLDSSLEKQRMAELSFSPTLDHSSTFALSAHSHQLPEMYISEQQLPSEGEKAGGELMSPRRISENSVTSYDKAKQEGSKIELRKELHSQTMTPSYKRSFWQKLCPQSRLVHKWVKNLVASTHFEVFFGIVLVINSLYVGAQLQWMTTSGSSEMHPGFITTHIAFASLFTIECALQIFAFGLRSFLTGPSWAWNWLDILVVISSWIELILDLQNYSSTGSNTGVRIVKVFKFTRILQGLRSLRIVRYISGLRILVYSMLDATKSLAWALLLLALIVYVFGVVFANAALDYMVESTSVNLVGRHWGSVDVSITTLYRAVLGGLDWGEAADALAPLGIVWVHVFHFYVGFVSFAILNVMTGVFCNSAIRAAEHDHDIMMQNRVRFRDMASDLFKKMDSGYGQITISEFEKLYDDEDMQAFLDSIEISATDAWTLFASLDVDGDQTVSVEEFTEGCLKLHGPARSVDLYSLRQQNLKIKEQMHSLMQGQKKIMEFLNALNHSQFNRFAV</sequence>
<dbReference type="InterPro" id="IPR005821">
    <property type="entry name" value="Ion_trans_dom"/>
</dbReference>
<feature type="domain" description="EF-hand" evidence="7">
    <location>
        <begin position="466"/>
        <end position="501"/>
    </location>
</feature>
<keyword evidence="3" id="KW-0106">Calcium</keyword>
<dbReference type="PANTHER" id="PTHR10037">
    <property type="entry name" value="VOLTAGE-GATED CATION CHANNEL CALCIUM AND SODIUM"/>
    <property type="match status" value="1"/>
</dbReference>
<name>A0AA36NFL3_9DINO</name>
<evidence type="ECO:0000313" key="8">
    <source>
        <dbReference type="EMBL" id="CAJ1405247.1"/>
    </source>
</evidence>
<keyword evidence="2 6" id="KW-0812">Transmembrane</keyword>
<dbReference type="GO" id="GO:0001518">
    <property type="term" value="C:voltage-gated sodium channel complex"/>
    <property type="evidence" value="ECO:0007669"/>
    <property type="project" value="TreeGrafter"/>
</dbReference>
<gene>
    <name evidence="8" type="ORF">EVOR1521_LOCUS27521</name>
</gene>
<dbReference type="Gene3D" id="1.10.287.70">
    <property type="match status" value="1"/>
</dbReference>
<evidence type="ECO:0000313" key="9">
    <source>
        <dbReference type="Proteomes" id="UP001178507"/>
    </source>
</evidence>
<keyword evidence="9" id="KW-1185">Reference proteome</keyword>
<dbReference type="SUPFAM" id="SSF81324">
    <property type="entry name" value="Voltage-gated potassium channels"/>
    <property type="match status" value="1"/>
</dbReference>
<dbReference type="PROSITE" id="PS00018">
    <property type="entry name" value="EF_HAND_1"/>
    <property type="match status" value="1"/>
</dbReference>
<dbReference type="AlphaFoldDB" id="A0AA36NFL3"/>
<dbReference type="EMBL" id="CAUJNA010003575">
    <property type="protein sequence ID" value="CAJ1405247.1"/>
    <property type="molecule type" value="Genomic_DNA"/>
</dbReference>
<dbReference type="Gene3D" id="1.20.120.350">
    <property type="entry name" value="Voltage-gated potassium channels. Chain C"/>
    <property type="match status" value="1"/>
</dbReference>
<organism evidence="8 9">
    <name type="scientific">Effrenium voratum</name>
    <dbReference type="NCBI Taxonomy" id="2562239"/>
    <lineage>
        <taxon>Eukaryota</taxon>
        <taxon>Sar</taxon>
        <taxon>Alveolata</taxon>
        <taxon>Dinophyceae</taxon>
        <taxon>Suessiales</taxon>
        <taxon>Symbiodiniaceae</taxon>
        <taxon>Effrenium</taxon>
    </lineage>
</organism>
<reference evidence="8" key="1">
    <citation type="submission" date="2023-08" db="EMBL/GenBank/DDBJ databases">
        <authorList>
            <person name="Chen Y."/>
            <person name="Shah S."/>
            <person name="Dougan E. K."/>
            <person name="Thang M."/>
            <person name="Chan C."/>
        </authorList>
    </citation>
    <scope>NUCLEOTIDE SEQUENCE</scope>
</reference>
<comment type="subcellular location">
    <subcellularLocation>
        <location evidence="1">Membrane</location>
        <topology evidence="1">Multi-pass membrane protein</topology>
    </subcellularLocation>
</comment>
<dbReference type="SUPFAM" id="SSF47473">
    <property type="entry name" value="EF-hand"/>
    <property type="match status" value="1"/>
</dbReference>
<feature type="transmembrane region" description="Helical" evidence="6">
    <location>
        <begin position="384"/>
        <end position="408"/>
    </location>
</feature>
<dbReference type="Pfam" id="PF00520">
    <property type="entry name" value="Ion_trans"/>
    <property type="match status" value="1"/>
</dbReference>
<comment type="caution">
    <text evidence="8">The sequence shown here is derived from an EMBL/GenBank/DDBJ whole genome shotgun (WGS) entry which is preliminary data.</text>
</comment>
<dbReference type="GO" id="GO:0005248">
    <property type="term" value="F:voltage-gated sodium channel activity"/>
    <property type="evidence" value="ECO:0007669"/>
    <property type="project" value="TreeGrafter"/>
</dbReference>
<evidence type="ECO:0000256" key="2">
    <source>
        <dbReference type="ARBA" id="ARBA00022692"/>
    </source>
</evidence>
<evidence type="ECO:0000256" key="3">
    <source>
        <dbReference type="ARBA" id="ARBA00022837"/>
    </source>
</evidence>
<feature type="transmembrane region" description="Helical" evidence="6">
    <location>
        <begin position="199"/>
        <end position="221"/>
    </location>
</feature>